<keyword evidence="1" id="KW-0934">Plastid</keyword>
<accession>A0A1Z1MV04</accession>
<gene>
    <name evidence="1" type="primary">petP</name>
</gene>
<organism evidence="1">
    <name type="scientific">Lophosiphonia teges</name>
    <dbReference type="NCBI Taxonomy" id="2007110"/>
    <lineage>
        <taxon>Eukaryota</taxon>
        <taxon>Rhodophyta</taxon>
        <taxon>Florideophyceae</taxon>
        <taxon>Rhodymeniophycidae</taxon>
        <taxon>Ceramiales</taxon>
        <taxon>Rhodomelaceae</taxon>
        <taxon>Polysiphonioideae</taxon>
        <taxon>Lophosiphonia</taxon>
    </lineage>
</organism>
<dbReference type="EMBL" id="MF101462">
    <property type="protein sequence ID" value="ARW69903.1"/>
    <property type="molecule type" value="Genomic_DNA"/>
</dbReference>
<reference evidence="1" key="1">
    <citation type="journal article" date="2017" name="J. Phycol.">
        <title>Analysis of chloroplast genomes and a supermatrix inform reclassification of the Rhodomelaceae (Rhodophyta).</title>
        <authorList>
            <person name="Diaz-Tapia P."/>
            <person name="Maggs C.A."/>
            <person name="West J.A."/>
            <person name="Verbruggen H."/>
        </authorList>
    </citation>
    <scope>NUCLEOTIDE SEQUENCE</scope>
    <source>
        <strain evidence="1">PD1823</strain>
    </source>
</reference>
<dbReference type="AlphaFoldDB" id="A0A1Z1MV04"/>
<proteinExistence type="predicted"/>
<geneLocation type="chloroplast" evidence="1"/>
<evidence type="ECO:0000313" key="1">
    <source>
        <dbReference type="EMBL" id="ARW69903.1"/>
    </source>
</evidence>
<sequence>MLKNLKSMKLIPQIIRILIANELYRETKLIGYRKVSKYYKIRVVEFSSKKRMWFFKHEIL</sequence>
<name>A0A1Z1MV04_9FLOR</name>
<keyword evidence="1" id="KW-0150">Chloroplast</keyword>
<protein>
    <submittedName>
        <fullName evidence="1">Cytochrome b6-f complex subunit PetP</fullName>
    </submittedName>
</protein>